<feature type="non-terminal residue" evidence="1">
    <location>
        <position position="66"/>
    </location>
</feature>
<protein>
    <submittedName>
        <fullName evidence="1">Uncharacterized protein</fullName>
    </submittedName>
</protein>
<accession>A0A0F8YH94</accession>
<dbReference type="EMBL" id="LAZR01053422">
    <property type="protein sequence ID" value="KKK80782.1"/>
    <property type="molecule type" value="Genomic_DNA"/>
</dbReference>
<name>A0A0F8YH94_9ZZZZ</name>
<dbReference type="InterPro" id="IPR029035">
    <property type="entry name" value="DHS-like_NAD/FAD-binding_dom"/>
</dbReference>
<sequence length="66" mass="7709">MIKIKKLTYSTRKTNNFIDYLFLSLNLEFMLEIGRSIFLARPNRGHKALTKLQKIGKLRGVLTQNI</sequence>
<organism evidence="1">
    <name type="scientific">marine sediment metagenome</name>
    <dbReference type="NCBI Taxonomy" id="412755"/>
    <lineage>
        <taxon>unclassified sequences</taxon>
        <taxon>metagenomes</taxon>
        <taxon>ecological metagenomes</taxon>
    </lineage>
</organism>
<dbReference type="AlphaFoldDB" id="A0A0F8YH94"/>
<dbReference type="Gene3D" id="3.40.50.1220">
    <property type="entry name" value="TPP-binding domain"/>
    <property type="match status" value="1"/>
</dbReference>
<proteinExistence type="predicted"/>
<gene>
    <name evidence="1" type="ORF">LCGC14_2820060</name>
</gene>
<reference evidence="1" key="1">
    <citation type="journal article" date="2015" name="Nature">
        <title>Complex archaea that bridge the gap between prokaryotes and eukaryotes.</title>
        <authorList>
            <person name="Spang A."/>
            <person name="Saw J.H."/>
            <person name="Jorgensen S.L."/>
            <person name="Zaremba-Niedzwiedzka K."/>
            <person name="Martijn J."/>
            <person name="Lind A.E."/>
            <person name="van Eijk R."/>
            <person name="Schleper C."/>
            <person name="Guy L."/>
            <person name="Ettema T.J."/>
        </authorList>
    </citation>
    <scope>NUCLEOTIDE SEQUENCE</scope>
</reference>
<evidence type="ECO:0000313" key="1">
    <source>
        <dbReference type="EMBL" id="KKK80782.1"/>
    </source>
</evidence>
<dbReference type="SUPFAM" id="SSF52467">
    <property type="entry name" value="DHS-like NAD/FAD-binding domain"/>
    <property type="match status" value="1"/>
</dbReference>
<comment type="caution">
    <text evidence="1">The sequence shown here is derived from an EMBL/GenBank/DDBJ whole genome shotgun (WGS) entry which is preliminary data.</text>
</comment>